<comment type="similarity">
    <text evidence="6">Belongs to the TRAFAC class OBG-HflX-like GTPase superfamily. HflX GTPase family.</text>
</comment>
<organism evidence="10 11">
    <name type="scientific">Paenalkalicoccus suaedae</name>
    <dbReference type="NCBI Taxonomy" id="2592382"/>
    <lineage>
        <taxon>Bacteria</taxon>
        <taxon>Bacillati</taxon>
        <taxon>Bacillota</taxon>
        <taxon>Bacilli</taxon>
        <taxon>Bacillales</taxon>
        <taxon>Bacillaceae</taxon>
        <taxon>Paenalkalicoccus</taxon>
    </lineage>
</organism>
<dbReference type="InterPro" id="IPR042108">
    <property type="entry name" value="GTPase_HflX_N_sf"/>
</dbReference>
<sequence>MDNVTERTHERVILVGVMRQQVTEEDFAYRVEELKALTKTAGGEVVLTVTQALNQPKTATYIGKGKLEELSLAIEETDASLVIFNDELSPSQLRNISNALDVAVLDRTQLILDIFAQRAKSREGILQVELAQLSYTLPRLRGQGVSLSRLGGGIGTRGPGETKLETDQRHIRSRMTEIKRQLEQVAKHRVQYRERRKKNQAFQVAIVGYTNAGKSTLLNRLTDANTLEEDQLFATLDPTTKQIALPSGFSVLLTDTVGFIQQLPTTLIAAFRSTLEEVTEADFLVHVIDGSNDDADNHERSVLKLINELGASEIPMLTIFNKQDKMKPSIVGANKQAFYMSAVDPADRHRFLERLEKEVSSMFSPYFTRVHAKDGHILHRFKTETILKSQKFYEEKEVYELSGFVAKDSSIYFEYLQEKSDQPERW</sequence>
<dbReference type="GO" id="GO:0043022">
    <property type="term" value="F:ribosome binding"/>
    <property type="evidence" value="ECO:0007669"/>
    <property type="project" value="TreeGrafter"/>
</dbReference>
<protein>
    <recommendedName>
        <fullName evidence="6">GTPase HflX</fullName>
    </recommendedName>
    <alternativeName>
        <fullName evidence="6">GTP-binding protein HflX</fullName>
    </alternativeName>
</protein>
<evidence type="ECO:0000256" key="1">
    <source>
        <dbReference type="ARBA" id="ARBA00022490"/>
    </source>
</evidence>
<dbReference type="PANTHER" id="PTHR10229:SF0">
    <property type="entry name" value="GTP-BINDING PROTEIN 6-RELATED"/>
    <property type="match status" value="1"/>
</dbReference>
<dbReference type="NCBIfam" id="TIGR03156">
    <property type="entry name" value="GTP_HflX"/>
    <property type="match status" value="1"/>
</dbReference>
<feature type="binding site" evidence="8">
    <location>
        <position position="235"/>
    </location>
    <ligand>
        <name>Mg(2+)</name>
        <dbReference type="ChEBI" id="CHEBI:18420"/>
    </ligand>
</feature>
<dbReference type="EMBL" id="CP041372">
    <property type="protein sequence ID" value="QKS73243.1"/>
    <property type="molecule type" value="Genomic_DNA"/>
</dbReference>
<dbReference type="InterPro" id="IPR027417">
    <property type="entry name" value="P-loop_NTPase"/>
</dbReference>
<accession>A0A859FKC8</accession>
<evidence type="ECO:0000313" key="10">
    <source>
        <dbReference type="EMBL" id="QKS73243.1"/>
    </source>
</evidence>
<dbReference type="PRINTS" id="PR00326">
    <property type="entry name" value="GTP1OBG"/>
</dbReference>
<comment type="subunit">
    <text evidence="6">Monomer. Associates with the 50S ribosomal subunit.</text>
</comment>
<dbReference type="CDD" id="cd01878">
    <property type="entry name" value="HflX"/>
    <property type="match status" value="1"/>
</dbReference>
<evidence type="ECO:0000256" key="7">
    <source>
        <dbReference type="PIRSR" id="PIRSR006809-1"/>
    </source>
</evidence>
<dbReference type="InterPro" id="IPR006073">
    <property type="entry name" value="GTP-bd"/>
</dbReference>
<dbReference type="HAMAP" id="MF_00900">
    <property type="entry name" value="GTPase_HflX"/>
    <property type="match status" value="1"/>
</dbReference>
<dbReference type="Proteomes" id="UP000318138">
    <property type="component" value="Chromosome"/>
</dbReference>
<dbReference type="PIRSF" id="PIRSF006809">
    <property type="entry name" value="GTP-binding_hflX_prd"/>
    <property type="match status" value="1"/>
</dbReference>
<name>A0A859FKC8_9BACI</name>
<comment type="function">
    <text evidence="6">GTPase that associates with the 50S ribosomal subunit and may have a role during protein synthesis or ribosome biogenesis.</text>
</comment>
<dbReference type="Gene3D" id="3.40.50.11060">
    <property type="entry name" value="GTPase HflX, N-terminal domain"/>
    <property type="match status" value="1"/>
</dbReference>
<dbReference type="InterPro" id="IPR032305">
    <property type="entry name" value="GTP-bd_M"/>
</dbReference>
<keyword evidence="4 8" id="KW-0460">Magnesium</keyword>
<keyword evidence="1 6" id="KW-0963">Cytoplasm</keyword>
<dbReference type="Pfam" id="PF16360">
    <property type="entry name" value="GTP-bdg_M"/>
    <property type="match status" value="1"/>
</dbReference>
<evidence type="ECO:0000259" key="9">
    <source>
        <dbReference type="PROSITE" id="PS51705"/>
    </source>
</evidence>
<dbReference type="InterPro" id="IPR030394">
    <property type="entry name" value="G_HFLX_dom"/>
</dbReference>
<dbReference type="FunFam" id="3.40.50.11060:FF:000001">
    <property type="entry name" value="GTPase HflX"/>
    <property type="match status" value="1"/>
</dbReference>
<evidence type="ECO:0000313" key="11">
    <source>
        <dbReference type="Proteomes" id="UP000318138"/>
    </source>
</evidence>
<evidence type="ECO:0000256" key="3">
    <source>
        <dbReference type="ARBA" id="ARBA00022741"/>
    </source>
</evidence>
<proteinExistence type="inferred from homology"/>
<feature type="binding site" evidence="7">
    <location>
        <begin position="208"/>
        <end position="215"/>
    </location>
    <ligand>
        <name>GTP</name>
        <dbReference type="ChEBI" id="CHEBI:37565"/>
    </ligand>
</feature>
<dbReference type="GO" id="GO:0005525">
    <property type="term" value="F:GTP binding"/>
    <property type="evidence" value="ECO:0007669"/>
    <property type="project" value="UniProtKB-UniRule"/>
</dbReference>
<keyword evidence="5 6" id="KW-0342">GTP-binding</keyword>
<dbReference type="KEGG" id="psua:FLK61_32140"/>
<dbReference type="GO" id="GO:0046872">
    <property type="term" value="F:metal ion binding"/>
    <property type="evidence" value="ECO:0007669"/>
    <property type="project" value="UniProtKB-KW"/>
</dbReference>
<dbReference type="GO" id="GO:0003924">
    <property type="term" value="F:GTPase activity"/>
    <property type="evidence" value="ECO:0007669"/>
    <property type="project" value="UniProtKB-UniRule"/>
</dbReference>
<gene>
    <name evidence="6 10" type="primary">hflX</name>
    <name evidence="10" type="ORF">FLK61_32140</name>
</gene>
<comment type="cofactor">
    <cofactor evidence="8">
        <name>Mg(2+)</name>
        <dbReference type="ChEBI" id="CHEBI:18420"/>
    </cofactor>
</comment>
<reference evidence="11" key="1">
    <citation type="submission" date="2019-07" db="EMBL/GenBank/DDBJ databases">
        <title>Bacillus alkalisoli sp. nov. isolated from saline soil.</title>
        <authorList>
            <person name="Sun J.-Q."/>
            <person name="Xu L."/>
        </authorList>
    </citation>
    <scope>NUCLEOTIDE SEQUENCE [LARGE SCALE GENOMIC DNA]</scope>
    <source>
        <strain evidence="11">M4U3P1</strain>
    </source>
</reference>
<evidence type="ECO:0000256" key="6">
    <source>
        <dbReference type="HAMAP-Rule" id="MF_00900"/>
    </source>
</evidence>
<keyword evidence="3 6" id="KW-0547">Nucleotide-binding</keyword>
<evidence type="ECO:0000256" key="8">
    <source>
        <dbReference type="PIRSR" id="PIRSR006809-2"/>
    </source>
</evidence>
<dbReference type="Pfam" id="PF13167">
    <property type="entry name" value="GTP-bdg_N"/>
    <property type="match status" value="1"/>
</dbReference>
<dbReference type="Gene3D" id="6.10.250.2860">
    <property type="match status" value="1"/>
</dbReference>
<dbReference type="PANTHER" id="PTHR10229">
    <property type="entry name" value="GTP-BINDING PROTEIN HFLX"/>
    <property type="match status" value="1"/>
</dbReference>
<dbReference type="PROSITE" id="PS51705">
    <property type="entry name" value="G_HFLX"/>
    <property type="match status" value="1"/>
</dbReference>
<evidence type="ECO:0000256" key="5">
    <source>
        <dbReference type="ARBA" id="ARBA00023134"/>
    </source>
</evidence>
<dbReference type="Gene3D" id="3.40.50.300">
    <property type="entry name" value="P-loop containing nucleotide triphosphate hydrolases"/>
    <property type="match status" value="1"/>
</dbReference>
<dbReference type="AlphaFoldDB" id="A0A859FKC8"/>
<feature type="domain" description="Hflx-type G" evidence="9">
    <location>
        <begin position="202"/>
        <end position="363"/>
    </location>
</feature>
<evidence type="ECO:0000256" key="2">
    <source>
        <dbReference type="ARBA" id="ARBA00022723"/>
    </source>
</evidence>
<dbReference type="SUPFAM" id="SSF52540">
    <property type="entry name" value="P-loop containing nucleoside triphosphate hydrolases"/>
    <property type="match status" value="1"/>
</dbReference>
<keyword evidence="2 8" id="KW-0479">Metal-binding</keyword>
<dbReference type="Pfam" id="PF01926">
    <property type="entry name" value="MMR_HSR1"/>
    <property type="match status" value="1"/>
</dbReference>
<comment type="subcellular location">
    <subcellularLocation>
        <location evidence="6">Cytoplasm</location>
    </subcellularLocation>
    <text evidence="6">May associate with membranes.</text>
</comment>
<feature type="binding site" evidence="8">
    <location>
        <position position="215"/>
    </location>
    <ligand>
        <name>Mg(2+)</name>
        <dbReference type="ChEBI" id="CHEBI:18420"/>
    </ligand>
</feature>
<dbReference type="GO" id="GO:0005737">
    <property type="term" value="C:cytoplasm"/>
    <property type="evidence" value="ECO:0007669"/>
    <property type="project" value="UniProtKB-SubCell"/>
</dbReference>
<dbReference type="InterPro" id="IPR025121">
    <property type="entry name" value="GTPase_HflX_N"/>
</dbReference>
<dbReference type="InterPro" id="IPR016496">
    <property type="entry name" value="GTPase_HflX"/>
</dbReference>
<feature type="binding site" evidence="7">
    <location>
        <begin position="255"/>
        <end position="258"/>
    </location>
    <ligand>
        <name>GTP</name>
        <dbReference type="ChEBI" id="CHEBI:37565"/>
    </ligand>
</feature>
<keyword evidence="11" id="KW-1185">Reference proteome</keyword>
<dbReference type="RefSeq" id="WP_176011208.1">
    <property type="nucleotide sequence ID" value="NZ_CP041372.2"/>
</dbReference>
<evidence type="ECO:0000256" key="4">
    <source>
        <dbReference type="ARBA" id="ARBA00022842"/>
    </source>
</evidence>
<feature type="binding site" evidence="7">
    <location>
        <begin position="321"/>
        <end position="324"/>
    </location>
    <ligand>
        <name>GTP</name>
        <dbReference type="ChEBI" id="CHEBI:37565"/>
    </ligand>
</feature>
<feature type="binding site" evidence="7">
    <location>
        <begin position="233"/>
        <end position="237"/>
    </location>
    <ligand>
        <name>GTP</name>
        <dbReference type="ChEBI" id="CHEBI:37565"/>
    </ligand>
</feature>